<keyword evidence="2" id="KW-0521">NADP</keyword>
<dbReference type="Proteomes" id="UP000487989">
    <property type="component" value="Unassembled WGS sequence"/>
</dbReference>
<gene>
    <name evidence="10" type="ORF">GAP48_03680</name>
</gene>
<evidence type="ECO:0000313" key="11">
    <source>
        <dbReference type="Proteomes" id="UP000487989"/>
    </source>
</evidence>
<dbReference type="PIRSF" id="PIRSF000097">
    <property type="entry name" value="AKR"/>
    <property type="match status" value="1"/>
</dbReference>
<dbReference type="PANTHER" id="PTHR43827:SF3">
    <property type="entry name" value="NADP-DEPENDENT OXIDOREDUCTASE DOMAIN-CONTAINING PROTEIN"/>
    <property type="match status" value="1"/>
</dbReference>
<evidence type="ECO:0000256" key="3">
    <source>
        <dbReference type="ARBA" id="ARBA00023002"/>
    </source>
</evidence>
<comment type="similarity">
    <text evidence="1">Belongs to the aldo/keto reductase family.</text>
</comment>
<feature type="domain" description="NADP-dependent oxidoreductase" evidence="9">
    <location>
        <begin position="64"/>
        <end position="308"/>
    </location>
</feature>
<dbReference type="InterPro" id="IPR018170">
    <property type="entry name" value="Aldo/ket_reductase_CS"/>
</dbReference>
<proteinExistence type="inferred from homology"/>
<feature type="binding site" evidence="6">
    <location>
        <position position="155"/>
    </location>
    <ligand>
        <name>substrate</name>
    </ligand>
</feature>
<evidence type="ECO:0000259" key="9">
    <source>
        <dbReference type="Pfam" id="PF00248"/>
    </source>
</evidence>
<evidence type="ECO:0000256" key="5">
    <source>
        <dbReference type="PIRSR" id="PIRSR000097-1"/>
    </source>
</evidence>
<dbReference type="InterPro" id="IPR020471">
    <property type="entry name" value="AKR"/>
</dbReference>
<comment type="caution">
    <text evidence="10">The sequence shown here is derived from an EMBL/GenBank/DDBJ whole genome shotgun (WGS) entry which is preliminary data.</text>
</comment>
<evidence type="ECO:0000256" key="4">
    <source>
        <dbReference type="ARBA" id="ARBA00049445"/>
    </source>
</evidence>
<feature type="active site" description="Proton donor" evidence="5">
    <location>
        <position position="95"/>
    </location>
</feature>
<comment type="catalytic activity">
    <reaction evidence="4">
        <text>hydroxyacetone + NADP(+) = methylglyoxal + NADPH + H(+)</text>
        <dbReference type="Rhea" id="RHEA:27986"/>
        <dbReference type="ChEBI" id="CHEBI:15378"/>
        <dbReference type="ChEBI" id="CHEBI:17158"/>
        <dbReference type="ChEBI" id="CHEBI:27957"/>
        <dbReference type="ChEBI" id="CHEBI:57783"/>
        <dbReference type="ChEBI" id="CHEBI:58349"/>
    </reaction>
</comment>
<feature type="compositionally biased region" description="Basic and acidic residues" evidence="8">
    <location>
        <begin position="7"/>
        <end position="17"/>
    </location>
</feature>
<dbReference type="InterPro" id="IPR036812">
    <property type="entry name" value="NAD(P)_OxRdtase_dom_sf"/>
</dbReference>
<dbReference type="SUPFAM" id="SSF51430">
    <property type="entry name" value="NAD(P)-linked oxidoreductase"/>
    <property type="match status" value="1"/>
</dbReference>
<dbReference type="Pfam" id="PF00248">
    <property type="entry name" value="Aldo_ket_red"/>
    <property type="match status" value="1"/>
</dbReference>
<organism evidence="10 11">
    <name type="scientific">Bacteroides uniformis</name>
    <dbReference type="NCBI Taxonomy" id="820"/>
    <lineage>
        <taxon>Bacteria</taxon>
        <taxon>Pseudomonadati</taxon>
        <taxon>Bacteroidota</taxon>
        <taxon>Bacteroidia</taxon>
        <taxon>Bacteroidales</taxon>
        <taxon>Bacteroidaceae</taxon>
        <taxon>Bacteroides</taxon>
    </lineage>
</organism>
<dbReference type="FunFam" id="3.20.20.100:FF:000002">
    <property type="entry name" value="2,5-diketo-D-gluconic acid reductase A"/>
    <property type="match status" value="1"/>
</dbReference>
<evidence type="ECO:0000256" key="8">
    <source>
        <dbReference type="SAM" id="MobiDB-lite"/>
    </source>
</evidence>
<evidence type="ECO:0000256" key="7">
    <source>
        <dbReference type="PIRSR" id="PIRSR000097-3"/>
    </source>
</evidence>
<dbReference type="PRINTS" id="PR00069">
    <property type="entry name" value="ALDKETRDTASE"/>
</dbReference>
<feature type="site" description="Lowers pKa of active site Tyr" evidence="7">
    <location>
        <position position="124"/>
    </location>
</feature>
<evidence type="ECO:0000256" key="6">
    <source>
        <dbReference type="PIRSR" id="PIRSR000097-2"/>
    </source>
</evidence>
<sequence>MLLCGCGHEDAAGREPENSGVENPGGNDNNDEGENGKENNVNPFNFETRTVLLNSGYEMPIFGIGTFRLSEAQAEESVYNALKIGVRLFDTADIYGNERGVGRGIRRGMQDFGIRREEIFVTTKLWTSDFYRADEEVDERLERLGLDYIDLLLLHHAARDDEHAYQAMERGVAAGKIRSIGISNFYEADIDRLMRVATIKPAVIQNELHPYYQERSVKEHIAPLGTVMESWFPLGGRGTGIRTLSQHEVITGIASAHNKSPYQVLIRWHLQSGNIAIPGSSNAAHIAEDYDVFDFELSADEMKRINDLDCNHRFANY</sequence>
<evidence type="ECO:0000256" key="1">
    <source>
        <dbReference type="ARBA" id="ARBA00007905"/>
    </source>
</evidence>
<dbReference type="AlphaFoldDB" id="A0A6I0LRS5"/>
<evidence type="ECO:0000256" key="2">
    <source>
        <dbReference type="ARBA" id="ARBA00022857"/>
    </source>
</evidence>
<dbReference type="InterPro" id="IPR023210">
    <property type="entry name" value="NADP_OxRdtase_dom"/>
</dbReference>
<dbReference type="Gene3D" id="3.20.20.100">
    <property type="entry name" value="NADP-dependent oxidoreductase domain"/>
    <property type="match status" value="1"/>
</dbReference>
<dbReference type="EMBL" id="WCTJ01000004">
    <property type="protein sequence ID" value="KAB4257717.1"/>
    <property type="molecule type" value="Genomic_DNA"/>
</dbReference>
<reference evidence="10 11" key="1">
    <citation type="journal article" date="2019" name="Nat. Med.">
        <title>A library of human gut bacterial isolates paired with longitudinal multiomics data enables mechanistic microbiome research.</title>
        <authorList>
            <person name="Poyet M."/>
            <person name="Groussin M."/>
            <person name="Gibbons S.M."/>
            <person name="Avila-Pacheco J."/>
            <person name="Jiang X."/>
            <person name="Kearney S.M."/>
            <person name="Perrotta A.R."/>
            <person name="Berdy B."/>
            <person name="Zhao S."/>
            <person name="Lieberman T.D."/>
            <person name="Swanson P.K."/>
            <person name="Smith M."/>
            <person name="Roesemann S."/>
            <person name="Alexander J.E."/>
            <person name="Rich S.A."/>
            <person name="Livny J."/>
            <person name="Vlamakis H."/>
            <person name="Clish C."/>
            <person name="Bullock K."/>
            <person name="Deik A."/>
            <person name="Scott J."/>
            <person name="Pierce K.A."/>
            <person name="Xavier R.J."/>
            <person name="Alm E.J."/>
        </authorList>
    </citation>
    <scope>NUCLEOTIDE SEQUENCE [LARGE SCALE GENOMIC DNA]</scope>
    <source>
        <strain evidence="10 11">BIOML-A3</strain>
    </source>
</reference>
<dbReference type="PROSITE" id="PS00062">
    <property type="entry name" value="ALDOKETO_REDUCTASE_2"/>
    <property type="match status" value="1"/>
</dbReference>
<dbReference type="PANTHER" id="PTHR43827">
    <property type="entry name" value="2,5-DIKETO-D-GLUCONIC ACID REDUCTASE"/>
    <property type="match status" value="1"/>
</dbReference>
<accession>A0A6I0LRS5</accession>
<feature type="region of interest" description="Disordered" evidence="8">
    <location>
        <begin position="1"/>
        <end position="42"/>
    </location>
</feature>
<keyword evidence="3" id="KW-0560">Oxidoreductase</keyword>
<dbReference type="CDD" id="cd19071">
    <property type="entry name" value="AKR_AKR1-5-like"/>
    <property type="match status" value="1"/>
</dbReference>
<name>A0A6I0LRS5_BACUN</name>
<protein>
    <submittedName>
        <fullName evidence="10">Aldo/keto reductase</fullName>
    </submittedName>
</protein>
<evidence type="ECO:0000313" key="10">
    <source>
        <dbReference type="EMBL" id="KAB4257717.1"/>
    </source>
</evidence>
<dbReference type="GO" id="GO:0016616">
    <property type="term" value="F:oxidoreductase activity, acting on the CH-OH group of donors, NAD or NADP as acceptor"/>
    <property type="evidence" value="ECO:0007669"/>
    <property type="project" value="UniProtKB-ARBA"/>
</dbReference>